<dbReference type="Pfam" id="PF00453">
    <property type="entry name" value="Ribosomal_L20"/>
    <property type="match status" value="1"/>
</dbReference>
<keyword evidence="6" id="KW-1185">Reference proteome</keyword>
<evidence type="ECO:0000256" key="4">
    <source>
        <dbReference type="ARBA" id="ARBA00035295"/>
    </source>
</evidence>
<dbReference type="InterPro" id="IPR005813">
    <property type="entry name" value="Ribosomal_bL20"/>
</dbReference>
<keyword evidence="3" id="KW-0687">Ribonucleoprotein</keyword>
<gene>
    <name evidence="5" type="ORF">C3L33_19975</name>
</gene>
<comment type="similarity">
    <text evidence="1">Belongs to the bacterial ribosomal protein bL20 family.</text>
</comment>
<evidence type="ECO:0000313" key="5">
    <source>
        <dbReference type="EMBL" id="KAE9448128.1"/>
    </source>
</evidence>
<dbReference type="GO" id="GO:0019843">
    <property type="term" value="F:rRNA binding"/>
    <property type="evidence" value="ECO:0007669"/>
    <property type="project" value="InterPro"/>
</dbReference>
<proteinExistence type="inferred from homology"/>
<evidence type="ECO:0000256" key="3">
    <source>
        <dbReference type="ARBA" id="ARBA00023274"/>
    </source>
</evidence>
<dbReference type="PANTHER" id="PTHR10986">
    <property type="entry name" value="39S RIBOSOMAL PROTEIN L20"/>
    <property type="match status" value="1"/>
</dbReference>
<feature type="non-terminal residue" evidence="5">
    <location>
        <position position="1"/>
    </location>
</feature>
<dbReference type="InterPro" id="IPR035566">
    <property type="entry name" value="Ribosomal_protein_bL20_C"/>
</dbReference>
<accession>A0A6A4KZN2</accession>
<reference evidence="5 6" key="1">
    <citation type="journal article" date="2019" name="Genome Biol. Evol.">
        <title>The Rhododendron genome and chromosomal organization provide insight into shared whole-genome duplications across the heath family (Ericaceae).</title>
        <authorList>
            <person name="Soza V.L."/>
            <person name="Lindsley D."/>
            <person name="Waalkes A."/>
            <person name="Ramage E."/>
            <person name="Patwardhan R.P."/>
            <person name="Burton J.N."/>
            <person name="Adey A."/>
            <person name="Kumar A."/>
            <person name="Qiu R."/>
            <person name="Shendure J."/>
            <person name="Hall B."/>
        </authorList>
    </citation>
    <scope>NUCLEOTIDE SEQUENCE [LARGE SCALE GENOMIC DNA]</scope>
    <source>
        <strain evidence="5">RSF 1966-606</strain>
    </source>
</reference>
<dbReference type="EMBL" id="QEFC01003453">
    <property type="protein sequence ID" value="KAE9448128.1"/>
    <property type="molecule type" value="Genomic_DNA"/>
</dbReference>
<sequence length="301" mass="33960">MNKKEILKLAKGFRGRAKNCIRIARERVEKALHIKLPVLFDKGALLESGSVMKHLARWIWALYCLDSAKVKYGNFMHGLTKENIQLNRKVLSEISMHEPHSFKALVNISHNAFPGNKKVVPPKKEGLAVLLYSEGQLAHTASEEDGTTGKDRLAKTPLEIQTGHSPVPLREPTERKENAKERNLAYTRVRIDGKHSSTSPPLRFTSLLILKQAFVAFGSIVIRIKADEGIGRRGAKTLYIEGYVPYQRCVLVPSSQLTNIYLLKLLIVQIVQKFILSDEFCCNVFFYKQAAVAEFSKFAEL</sequence>
<dbReference type="GO" id="GO:0005840">
    <property type="term" value="C:ribosome"/>
    <property type="evidence" value="ECO:0007669"/>
    <property type="project" value="UniProtKB-KW"/>
</dbReference>
<dbReference type="GO" id="GO:0006412">
    <property type="term" value="P:translation"/>
    <property type="evidence" value="ECO:0007669"/>
    <property type="project" value="InterPro"/>
</dbReference>
<organism evidence="5 6">
    <name type="scientific">Rhododendron williamsianum</name>
    <dbReference type="NCBI Taxonomy" id="262921"/>
    <lineage>
        <taxon>Eukaryota</taxon>
        <taxon>Viridiplantae</taxon>
        <taxon>Streptophyta</taxon>
        <taxon>Embryophyta</taxon>
        <taxon>Tracheophyta</taxon>
        <taxon>Spermatophyta</taxon>
        <taxon>Magnoliopsida</taxon>
        <taxon>eudicotyledons</taxon>
        <taxon>Gunneridae</taxon>
        <taxon>Pentapetalae</taxon>
        <taxon>asterids</taxon>
        <taxon>Ericales</taxon>
        <taxon>Ericaceae</taxon>
        <taxon>Ericoideae</taxon>
        <taxon>Rhodoreae</taxon>
        <taxon>Rhododendron</taxon>
    </lineage>
</organism>
<dbReference type="SUPFAM" id="SSF74731">
    <property type="entry name" value="Ribosomal protein L20"/>
    <property type="match status" value="1"/>
</dbReference>
<keyword evidence="2" id="KW-0689">Ribosomal protein</keyword>
<dbReference type="GO" id="GO:0003735">
    <property type="term" value="F:structural constituent of ribosome"/>
    <property type="evidence" value="ECO:0007669"/>
    <property type="project" value="InterPro"/>
</dbReference>
<dbReference type="Gene3D" id="6.10.160.10">
    <property type="match status" value="1"/>
</dbReference>
<dbReference type="CDD" id="cd07026">
    <property type="entry name" value="Ribosomal_L20"/>
    <property type="match status" value="1"/>
</dbReference>
<name>A0A6A4KZN2_9ERIC</name>
<dbReference type="Proteomes" id="UP000428333">
    <property type="component" value="Linkage Group LG12"/>
</dbReference>
<evidence type="ECO:0000256" key="2">
    <source>
        <dbReference type="ARBA" id="ARBA00022980"/>
    </source>
</evidence>
<dbReference type="AlphaFoldDB" id="A0A6A4KZN2"/>
<protein>
    <recommendedName>
        <fullName evidence="4">Large ribosomal subunit protein bL20c</fullName>
    </recommendedName>
</protein>
<dbReference type="GO" id="GO:1990904">
    <property type="term" value="C:ribonucleoprotein complex"/>
    <property type="evidence" value="ECO:0007669"/>
    <property type="project" value="UniProtKB-KW"/>
</dbReference>
<evidence type="ECO:0000313" key="6">
    <source>
        <dbReference type="Proteomes" id="UP000428333"/>
    </source>
</evidence>
<comment type="caution">
    <text evidence="5">The sequence shown here is derived from an EMBL/GenBank/DDBJ whole genome shotgun (WGS) entry which is preliminary data.</text>
</comment>
<dbReference type="OrthoDB" id="10251781at2759"/>
<evidence type="ECO:0000256" key="1">
    <source>
        <dbReference type="ARBA" id="ARBA00007698"/>
    </source>
</evidence>
<dbReference type="Gene3D" id="1.10.1900.20">
    <property type="entry name" value="Ribosomal protein L20"/>
    <property type="match status" value="1"/>
</dbReference>